<evidence type="ECO:0008006" key="3">
    <source>
        <dbReference type="Google" id="ProtNLM"/>
    </source>
</evidence>
<evidence type="ECO:0000313" key="1">
    <source>
        <dbReference type="EMBL" id="MQT16698.1"/>
    </source>
</evidence>
<dbReference type="RefSeq" id="WP_152577167.1">
    <property type="nucleotide sequence ID" value="NZ_WEFI01000002.1"/>
</dbReference>
<comment type="caution">
    <text evidence="1">The sequence shown here is derived from an EMBL/GenBank/DDBJ whole genome shotgun (WGS) entry which is preliminary data.</text>
</comment>
<sequence>MARKSLIYGLLRKYKISSLLDPDKDNWQSVRAQMEFHSRNVAALQCVLPVSRPEGAAFLLLARLCARDWISADGRICPPAEPQPVSMSGIAASLGRPFETIRRHLRWLESAGVAVVDQRGAALAVTGDMTDHIASYLAAVHDTMLLYGTDLADADDMLPVKPGSVWAVPTVNVIERALDIVLVPFALQPMLLTNWCAGIVYLGIAYENIRTVKASPVLSRRYRYENTPDALREPVPLLVVATRFGLPYATVWRSAQLLRLLRVARPVARDGWLVATADLHEEQPKQARLAYRGYVARQFRALLAEGYDPAIARGKLLARAGA</sequence>
<organism evidence="1 2">
    <name type="scientific">Sandarakinorhabdus fusca</name>
    <dbReference type="NCBI Taxonomy" id="1439888"/>
    <lineage>
        <taxon>Bacteria</taxon>
        <taxon>Pseudomonadati</taxon>
        <taxon>Pseudomonadota</taxon>
        <taxon>Alphaproteobacteria</taxon>
        <taxon>Sphingomonadales</taxon>
        <taxon>Sphingosinicellaceae</taxon>
        <taxon>Sandarakinorhabdus</taxon>
    </lineage>
</organism>
<dbReference type="EMBL" id="WIOL01000002">
    <property type="protein sequence ID" value="MQT16698.1"/>
    <property type="molecule type" value="Genomic_DNA"/>
</dbReference>
<dbReference type="Proteomes" id="UP000481327">
    <property type="component" value="Unassembled WGS sequence"/>
</dbReference>
<dbReference type="AlphaFoldDB" id="A0A7C9GU27"/>
<reference evidence="1 2" key="1">
    <citation type="submission" date="2019-09" db="EMBL/GenBank/DDBJ databases">
        <title>Polymorphobacter sp. isolated from a lake in China.</title>
        <authorList>
            <person name="Liu Z."/>
        </authorList>
    </citation>
    <scope>NUCLEOTIDE SEQUENCE [LARGE SCALE GENOMIC DNA]</scope>
    <source>
        <strain evidence="1 2">D40P</strain>
    </source>
</reference>
<evidence type="ECO:0000313" key="2">
    <source>
        <dbReference type="Proteomes" id="UP000481327"/>
    </source>
</evidence>
<proteinExistence type="predicted"/>
<gene>
    <name evidence="1" type="ORF">F3168_05425</name>
</gene>
<name>A0A7C9GU27_9SPHN</name>
<protein>
    <recommendedName>
        <fullName evidence="3">Helix-turn-helix domain-containing protein</fullName>
    </recommendedName>
</protein>
<keyword evidence="2" id="KW-1185">Reference proteome</keyword>
<accession>A0A7C9GU27</accession>